<dbReference type="Gene3D" id="1.10.357.10">
    <property type="entry name" value="Tetracycline Repressor, domain 2"/>
    <property type="match status" value="1"/>
</dbReference>
<dbReference type="RefSeq" id="WP_100457119.1">
    <property type="nucleotide sequence ID" value="NZ_UHID01000008.1"/>
</dbReference>
<keyword evidence="1 2" id="KW-0238">DNA-binding</keyword>
<dbReference type="EMBL" id="UHID01000008">
    <property type="protein sequence ID" value="SUP61921.1"/>
    <property type="molecule type" value="Genomic_DNA"/>
</dbReference>
<dbReference type="GeneID" id="95070956"/>
<dbReference type="Proteomes" id="UP000254150">
    <property type="component" value="Unassembled WGS sequence"/>
</dbReference>
<sequence length="204" mass="22357">MPRIAEARAGAEPSSPRQHERRRSILRAAEDIAAETGLDRVQMHEVARSAGVAIGTLYRYFPSKTHLFTAVMADQIEGLGARLAEVPARESPEDTVFATLAGATRSLLRRPALATAMIQSANVARASTVPDLARVDTGFLDLLIRAWGVEDPTEHHVARLRLLTLLWYGVLQSRLNERITPEEAEADLRMACRLLLAPGEDDGT</sequence>
<proteinExistence type="predicted"/>
<evidence type="ECO:0000256" key="3">
    <source>
        <dbReference type="SAM" id="MobiDB-lite"/>
    </source>
</evidence>
<dbReference type="PRINTS" id="PR00455">
    <property type="entry name" value="HTHTETR"/>
</dbReference>
<evidence type="ECO:0000256" key="1">
    <source>
        <dbReference type="ARBA" id="ARBA00023125"/>
    </source>
</evidence>
<dbReference type="GO" id="GO:0003700">
    <property type="term" value="F:DNA-binding transcription factor activity"/>
    <property type="evidence" value="ECO:0007669"/>
    <property type="project" value="TreeGrafter"/>
</dbReference>
<dbReference type="GO" id="GO:0000976">
    <property type="term" value="F:transcription cis-regulatory region binding"/>
    <property type="evidence" value="ECO:0007669"/>
    <property type="project" value="TreeGrafter"/>
</dbReference>
<gene>
    <name evidence="5" type="primary">kstR_3</name>
    <name evidence="5" type="ORF">NCTC7807_05079</name>
</gene>
<evidence type="ECO:0000256" key="2">
    <source>
        <dbReference type="PROSITE-ProRule" id="PRU00335"/>
    </source>
</evidence>
<evidence type="ECO:0000259" key="4">
    <source>
        <dbReference type="PROSITE" id="PS50977"/>
    </source>
</evidence>
<organism evidence="5 6">
    <name type="scientific">Streptomyces griseus</name>
    <dbReference type="NCBI Taxonomy" id="1911"/>
    <lineage>
        <taxon>Bacteria</taxon>
        <taxon>Bacillati</taxon>
        <taxon>Actinomycetota</taxon>
        <taxon>Actinomycetes</taxon>
        <taxon>Kitasatosporales</taxon>
        <taxon>Streptomycetaceae</taxon>
        <taxon>Streptomyces</taxon>
    </lineage>
</organism>
<dbReference type="SUPFAM" id="SSF46689">
    <property type="entry name" value="Homeodomain-like"/>
    <property type="match status" value="1"/>
</dbReference>
<name>A0A380P9L8_STRGR</name>
<dbReference type="InterPro" id="IPR001647">
    <property type="entry name" value="HTH_TetR"/>
</dbReference>
<reference evidence="5 6" key="1">
    <citation type="submission" date="2018-06" db="EMBL/GenBank/DDBJ databases">
        <authorList>
            <consortium name="Pathogen Informatics"/>
            <person name="Doyle S."/>
        </authorList>
    </citation>
    <scope>NUCLEOTIDE SEQUENCE [LARGE SCALE GENOMIC DNA]</scope>
    <source>
        <strain evidence="5 6">NCTC7807</strain>
    </source>
</reference>
<dbReference type="Pfam" id="PF00440">
    <property type="entry name" value="TetR_N"/>
    <property type="match status" value="1"/>
</dbReference>
<accession>A0A380P9L8</accession>
<dbReference type="PANTHER" id="PTHR30055:SF242">
    <property type="entry name" value="HTH-TYPE TRANSCRIPTIONAL REPRESSOR KSTR"/>
    <property type="match status" value="1"/>
</dbReference>
<evidence type="ECO:0000313" key="5">
    <source>
        <dbReference type="EMBL" id="SUP61921.1"/>
    </source>
</evidence>
<protein>
    <submittedName>
        <fullName evidence="5">Transcriptional regulator, TetR family</fullName>
    </submittedName>
</protein>
<evidence type="ECO:0000313" key="6">
    <source>
        <dbReference type="Proteomes" id="UP000254150"/>
    </source>
</evidence>
<dbReference type="PANTHER" id="PTHR30055">
    <property type="entry name" value="HTH-TYPE TRANSCRIPTIONAL REGULATOR RUTR"/>
    <property type="match status" value="1"/>
</dbReference>
<feature type="domain" description="HTH tetR-type" evidence="4">
    <location>
        <begin position="19"/>
        <end position="79"/>
    </location>
</feature>
<dbReference type="InterPro" id="IPR009057">
    <property type="entry name" value="Homeodomain-like_sf"/>
</dbReference>
<dbReference type="InterPro" id="IPR050109">
    <property type="entry name" value="HTH-type_TetR-like_transc_reg"/>
</dbReference>
<dbReference type="Pfam" id="PF17925">
    <property type="entry name" value="TetR_C_20"/>
    <property type="match status" value="1"/>
</dbReference>
<dbReference type="AlphaFoldDB" id="A0A380P9L8"/>
<dbReference type="PROSITE" id="PS50977">
    <property type="entry name" value="HTH_TETR_2"/>
    <property type="match status" value="1"/>
</dbReference>
<dbReference type="InterPro" id="IPR041642">
    <property type="entry name" value="KstR_C"/>
</dbReference>
<feature type="region of interest" description="Disordered" evidence="3">
    <location>
        <begin position="1"/>
        <end position="21"/>
    </location>
</feature>
<feature type="DNA-binding region" description="H-T-H motif" evidence="2">
    <location>
        <begin position="42"/>
        <end position="61"/>
    </location>
</feature>